<dbReference type="PANTHER" id="PTHR34548">
    <property type="entry name" value="PROTEIN TIC 21, CHLOROPLASTIC"/>
    <property type="match status" value="1"/>
</dbReference>
<dbReference type="GO" id="GO:0005375">
    <property type="term" value="F:copper ion transmembrane transporter activity"/>
    <property type="evidence" value="ECO:0000318"/>
    <property type="project" value="GO_Central"/>
</dbReference>
<feature type="transmembrane region" description="Helical" evidence="1">
    <location>
        <begin position="185"/>
        <end position="208"/>
    </location>
</feature>
<feature type="transmembrane region" description="Helical" evidence="1">
    <location>
        <begin position="134"/>
        <end position="155"/>
    </location>
</feature>
<protein>
    <submittedName>
        <fullName evidence="2">Translocon at inner membrane of chloroplasts 21</fullName>
    </submittedName>
</protein>
<dbReference type="PANTHER" id="PTHR34548:SF2">
    <property type="entry name" value="PROTEIN TIC 21, CHLOROPLASTIC"/>
    <property type="match status" value="1"/>
</dbReference>
<feature type="transmembrane region" description="Helical" evidence="1">
    <location>
        <begin position="104"/>
        <end position="128"/>
    </location>
</feature>
<keyword evidence="1" id="KW-0472">Membrane</keyword>
<dbReference type="EMBL" id="LFYR01000834">
    <property type="protein sequence ID" value="KMZ68548.1"/>
    <property type="molecule type" value="Genomic_DNA"/>
</dbReference>
<sequence>MLTPMIRLLRPSLCCPSVGILTGFTSSRALYKLSVSTSKFFDLTNADCAAKKGNKWGRVMVRVSSSDPPLIPEGDSTDKEKIAQVSKRLESTARYFQRLGNFGFWGQLVSTAAAAVILSFSAFISGRVTSPTTFYATAGGIVAAFVSVFWSFGYIRLSKRLQRSVTNPSKAPPRAEVVKNLKNGILVNILGMGAAVLGMQATIGLLVAKSLTTSPIPYYQGIPPGQNPVLALDIFLVQACANTILSHFLGILFSLELLRSVTLSNSDSKVSKPL</sequence>
<reference evidence="3" key="1">
    <citation type="journal article" date="2016" name="Nature">
        <title>The genome of the seagrass Zostera marina reveals angiosperm adaptation to the sea.</title>
        <authorList>
            <person name="Olsen J.L."/>
            <person name="Rouze P."/>
            <person name="Verhelst B."/>
            <person name="Lin Y.-C."/>
            <person name="Bayer T."/>
            <person name="Collen J."/>
            <person name="Dattolo E."/>
            <person name="De Paoli E."/>
            <person name="Dittami S."/>
            <person name="Maumus F."/>
            <person name="Michel G."/>
            <person name="Kersting A."/>
            <person name="Lauritano C."/>
            <person name="Lohaus R."/>
            <person name="Toepel M."/>
            <person name="Tonon T."/>
            <person name="Vanneste K."/>
            <person name="Amirebrahimi M."/>
            <person name="Brakel J."/>
            <person name="Bostroem C."/>
            <person name="Chovatia M."/>
            <person name="Grimwood J."/>
            <person name="Jenkins J.W."/>
            <person name="Jueterbock A."/>
            <person name="Mraz A."/>
            <person name="Stam W.T."/>
            <person name="Tice H."/>
            <person name="Bornberg-Bauer E."/>
            <person name="Green P.J."/>
            <person name="Pearson G.A."/>
            <person name="Procaccini G."/>
            <person name="Duarte C.M."/>
            <person name="Schmutz J."/>
            <person name="Reusch T.B.H."/>
            <person name="Van de Peer Y."/>
        </authorList>
    </citation>
    <scope>NUCLEOTIDE SEQUENCE [LARGE SCALE GENOMIC DNA]</scope>
    <source>
        <strain evidence="3">cv. Finnish</strain>
    </source>
</reference>
<dbReference type="STRING" id="29655.A0A0K9PHK6"/>
<proteinExistence type="predicted"/>
<evidence type="ECO:0000313" key="3">
    <source>
        <dbReference type="Proteomes" id="UP000036987"/>
    </source>
</evidence>
<name>A0A0K9PHK6_ZOSMR</name>
<dbReference type="GO" id="GO:0005381">
    <property type="term" value="F:iron ion transmembrane transporter activity"/>
    <property type="evidence" value="ECO:0000318"/>
    <property type="project" value="GO_Central"/>
</dbReference>
<dbReference type="AlphaFoldDB" id="A0A0K9PHK6"/>
<evidence type="ECO:0000313" key="2">
    <source>
        <dbReference type="EMBL" id="KMZ68548.1"/>
    </source>
</evidence>
<comment type="caution">
    <text evidence="2">The sequence shown here is derived from an EMBL/GenBank/DDBJ whole genome shotgun (WGS) entry which is preliminary data.</text>
</comment>
<gene>
    <name evidence="2" type="ORF">ZOSMA_237G00090</name>
</gene>
<keyword evidence="1" id="KW-0812">Transmembrane</keyword>
<accession>A0A0K9PHK6</accession>
<keyword evidence="3" id="KW-1185">Reference proteome</keyword>
<dbReference type="InterPro" id="IPR022051">
    <property type="entry name" value="DUF3611"/>
</dbReference>
<dbReference type="OrthoDB" id="5900at2759"/>
<dbReference type="Proteomes" id="UP000036987">
    <property type="component" value="Unassembled WGS sequence"/>
</dbReference>
<evidence type="ECO:0000256" key="1">
    <source>
        <dbReference type="SAM" id="Phobius"/>
    </source>
</evidence>
<keyword evidence="1" id="KW-1133">Transmembrane helix</keyword>
<dbReference type="Pfam" id="PF12263">
    <property type="entry name" value="DUF3611"/>
    <property type="match status" value="1"/>
</dbReference>
<dbReference type="OMA" id="GWNESHR"/>
<feature type="transmembrane region" description="Helical" evidence="1">
    <location>
        <begin position="228"/>
        <end position="255"/>
    </location>
</feature>
<dbReference type="GO" id="GO:0045037">
    <property type="term" value="P:protein import into chloroplast stroma"/>
    <property type="evidence" value="ECO:0000318"/>
    <property type="project" value="GO_Central"/>
</dbReference>
<dbReference type="GO" id="GO:0031897">
    <property type="term" value="C:Tic complex"/>
    <property type="evidence" value="ECO:0000318"/>
    <property type="project" value="GO_Central"/>
</dbReference>
<organism evidence="2 3">
    <name type="scientific">Zostera marina</name>
    <name type="common">Eelgrass</name>
    <dbReference type="NCBI Taxonomy" id="29655"/>
    <lineage>
        <taxon>Eukaryota</taxon>
        <taxon>Viridiplantae</taxon>
        <taxon>Streptophyta</taxon>
        <taxon>Embryophyta</taxon>
        <taxon>Tracheophyta</taxon>
        <taxon>Spermatophyta</taxon>
        <taxon>Magnoliopsida</taxon>
        <taxon>Liliopsida</taxon>
        <taxon>Zosteraceae</taxon>
        <taxon>Zostera</taxon>
    </lineage>
</organism>